<sequence>VFLCLLVILVIVEVSVFAAPTVILLQIICARRAGVQSGHGLKMGILSGARLGYPARTHMIEPRWASYLGPAWVTQLGPTWVNPGGHLIWGPLGSPS</sequence>
<comment type="caution">
    <text evidence="2">The sequence shown here is derived from an EMBL/GenBank/DDBJ whole genome shotgun (WGS) entry which is preliminary data.</text>
</comment>
<reference evidence="2" key="1">
    <citation type="submission" date="2021-02" db="EMBL/GenBank/DDBJ databases">
        <title>Comparative genomics reveals that relaxation of natural selection precedes convergent phenotypic evolution of cavefish.</title>
        <authorList>
            <person name="Peng Z."/>
        </authorList>
    </citation>
    <scope>NUCLEOTIDE SEQUENCE</scope>
    <source>
        <tissue evidence="2">Muscle</tissue>
    </source>
</reference>
<keyword evidence="3" id="KW-1185">Reference proteome</keyword>
<protein>
    <recommendedName>
        <fullName evidence="4">Secreted protein</fullName>
    </recommendedName>
</protein>
<evidence type="ECO:0008006" key="4">
    <source>
        <dbReference type="Google" id="ProtNLM"/>
    </source>
</evidence>
<dbReference type="EMBL" id="JAFHDT010000023">
    <property type="protein sequence ID" value="KAI7792520.1"/>
    <property type="molecule type" value="Genomic_DNA"/>
</dbReference>
<keyword evidence="1" id="KW-0732">Signal</keyword>
<dbReference type="AlphaFoldDB" id="A0A9W7T698"/>
<feature type="chain" id="PRO_5040867208" description="Secreted protein" evidence="1">
    <location>
        <begin position="19"/>
        <end position="96"/>
    </location>
</feature>
<evidence type="ECO:0000313" key="2">
    <source>
        <dbReference type="EMBL" id="KAI7792520.1"/>
    </source>
</evidence>
<name>A0A9W7T698_TRIRA</name>
<gene>
    <name evidence="2" type="ORF">IRJ41_017086</name>
</gene>
<evidence type="ECO:0000313" key="3">
    <source>
        <dbReference type="Proteomes" id="UP001059041"/>
    </source>
</evidence>
<accession>A0A9W7T698</accession>
<proteinExistence type="predicted"/>
<evidence type="ECO:0000256" key="1">
    <source>
        <dbReference type="SAM" id="SignalP"/>
    </source>
</evidence>
<dbReference type="Proteomes" id="UP001059041">
    <property type="component" value="Linkage Group LG23"/>
</dbReference>
<feature type="non-terminal residue" evidence="2">
    <location>
        <position position="96"/>
    </location>
</feature>
<organism evidence="2 3">
    <name type="scientific">Triplophysa rosa</name>
    <name type="common">Cave loach</name>
    <dbReference type="NCBI Taxonomy" id="992332"/>
    <lineage>
        <taxon>Eukaryota</taxon>
        <taxon>Metazoa</taxon>
        <taxon>Chordata</taxon>
        <taxon>Craniata</taxon>
        <taxon>Vertebrata</taxon>
        <taxon>Euteleostomi</taxon>
        <taxon>Actinopterygii</taxon>
        <taxon>Neopterygii</taxon>
        <taxon>Teleostei</taxon>
        <taxon>Ostariophysi</taxon>
        <taxon>Cypriniformes</taxon>
        <taxon>Nemacheilidae</taxon>
        <taxon>Triplophysa</taxon>
    </lineage>
</organism>
<feature type="signal peptide" evidence="1">
    <location>
        <begin position="1"/>
        <end position="18"/>
    </location>
</feature>